<dbReference type="RefSeq" id="WP_149306903.1">
    <property type="nucleotide sequence ID" value="NZ_SRSD01000003.1"/>
</dbReference>
<dbReference type="EMBL" id="SRSD01000003">
    <property type="protein sequence ID" value="KAA0893588.1"/>
    <property type="molecule type" value="Genomic_DNA"/>
</dbReference>
<evidence type="ECO:0000313" key="2">
    <source>
        <dbReference type="Proteomes" id="UP000324298"/>
    </source>
</evidence>
<keyword evidence="2" id="KW-1185">Reference proteome</keyword>
<evidence type="ECO:0000313" key="1">
    <source>
        <dbReference type="EMBL" id="KAA0893588.1"/>
    </source>
</evidence>
<proteinExistence type="predicted"/>
<name>A0A5A9XMY6_9BACT</name>
<dbReference type="AlphaFoldDB" id="A0A5A9XMY6"/>
<sequence>MSTELIDVPKGMSIIKSILVKRLQTPGYFADVYLVMQNGQYEAALFINDKYKPGPPIPYPLDNPTEEVTHWMGVRPSVGLSPEEADRIINEVEGENAIHRKKMQDRWNKSDTL</sequence>
<comment type="caution">
    <text evidence="1">The sequence shown here is derived from an EMBL/GenBank/DDBJ whole genome shotgun (WGS) entry which is preliminary data.</text>
</comment>
<accession>A0A5A9XMY6</accession>
<dbReference type="OrthoDB" id="5398586at2"/>
<gene>
    <name evidence="1" type="ORF">ET418_07210</name>
</gene>
<organism evidence="1 2">
    <name type="scientific">Oryzomonas rubra</name>
    <dbReference type="NCBI Taxonomy" id="2509454"/>
    <lineage>
        <taxon>Bacteria</taxon>
        <taxon>Pseudomonadati</taxon>
        <taxon>Thermodesulfobacteriota</taxon>
        <taxon>Desulfuromonadia</taxon>
        <taxon>Geobacterales</taxon>
        <taxon>Geobacteraceae</taxon>
        <taxon>Oryzomonas</taxon>
    </lineage>
</organism>
<reference evidence="1 2" key="1">
    <citation type="submission" date="2019-04" db="EMBL/GenBank/DDBJ databases">
        <title>Geobacter ruber sp. nov., ferric-reducing bacteria isolated from paddy soil.</title>
        <authorList>
            <person name="Xu Z."/>
            <person name="Masuda Y."/>
            <person name="Itoh H."/>
            <person name="Senoo K."/>
        </authorList>
    </citation>
    <scope>NUCLEOTIDE SEQUENCE [LARGE SCALE GENOMIC DNA]</scope>
    <source>
        <strain evidence="1 2">Red88</strain>
    </source>
</reference>
<protein>
    <submittedName>
        <fullName evidence="1">Uncharacterized protein</fullName>
    </submittedName>
</protein>
<dbReference type="Proteomes" id="UP000324298">
    <property type="component" value="Unassembled WGS sequence"/>
</dbReference>